<evidence type="ECO:0000313" key="3">
    <source>
        <dbReference type="Proteomes" id="UP000621210"/>
    </source>
</evidence>
<dbReference type="RefSeq" id="WP_188179165.1">
    <property type="nucleotide sequence ID" value="NZ_JACVQF010000101.1"/>
</dbReference>
<protein>
    <submittedName>
        <fullName evidence="2">Response regulator transcription factor</fullName>
    </submittedName>
</protein>
<dbReference type="AlphaFoldDB" id="A0A926KWF8"/>
<dbReference type="SUPFAM" id="SSF46894">
    <property type="entry name" value="C-terminal effector domain of the bipartite response regulators"/>
    <property type="match status" value="1"/>
</dbReference>
<evidence type="ECO:0000313" key="2">
    <source>
        <dbReference type="EMBL" id="MBD0418097.1"/>
    </source>
</evidence>
<reference evidence="2" key="2">
    <citation type="submission" date="2020-09" db="EMBL/GenBank/DDBJ databases">
        <authorList>
            <person name="Luo X."/>
        </authorList>
    </citation>
    <scope>NUCLEOTIDE SEQUENCE</scope>
    <source>
        <strain evidence="2">TRM S81-3</strain>
    </source>
</reference>
<dbReference type="EMBL" id="JACVQF010000101">
    <property type="protein sequence ID" value="MBD0418097.1"/>
    <property type="molecule type" value="Genomic_DNA"/>
</dbReference>
<dbReference type="GO" id="GO:0003677">
    <property type="term" value="F:DNA binding"/>
    <property type="evidence" value="ECO:0007669"/>
    <property type="project" value="InterPro"/>
</dbReference>
<accession>A0A926KWF8</accession>
<dbReference type="InterPro" id="IPR036388">
    <property type="entry name" value="WH-like_DNA-bd_sf"/>
</dbReference>
<dbReference type="GO" id="GO:0006355">
    <property type="term" value="P:regulation of DNA-templated transcription"/>
    <property type="evidence" value="ECO:0007669"/>
    <property type="project" value="InterPro"/>
</dbReference>
<dbReference type="Gene3D" id="1.10.10.10">
    <property type="entry name" value="Winged helix-like DNA-binding domain superfamily/Winged helix DNA-binding domain"/>
    <property type="match status" value="1"/>
</dbReference>
<proteinExistence type="predicted"/>
<feature type="domain" description="HTH luxR-type" evidence="1">
    <location>
        <begin position="189"/>
        <end position="251"/>
    </location>
</feature>
<name>A0A926KWF8_9ACTN</name>
<dbReference type="SMART" id="SM00421">
    <property type="entry name" value="HTH_LUXR"/>
    <property type="match status" value="1"/>
</dbReference>
<keyword evidence="3" id="KW-1185">Reference proteome</keyword>
<dbReference type="InterPro" id="IPR016032">
    <property type="entry name" value="Sig_transdc_resp-reg_C-effctor"/>
</dbReference>
<dbReference type="Proteomes" id="UP000621210">
    <property type="component" value="Unassembled WGS sequence"/>
</dbReference>
<sequence length="259" mass="28029">MTEPVIEQGTVAGAVRPEPADHAAHVERALLEASALIENTVSLHRQRSEAPTPVARTGGVQITEVLESLIGPARHTVCAMLDDAGEFTDTTVRLLLEVPEEVTVRVLCSAEVADSSLAPLTDLTDKRFAVRVSRSELRAILVVDGSASLVQSAESGPAPAAVVYDAATVRALELFFASAWSRGRPLAGHLQLSPRVRTELARYILERLRAGHTDETAARELNVSLRTYRRYVAEIMRALDANSRFQAGVRAVEFGLLSE</sequence>
<evidence type="ECO:0000259" key="1">
    <source>
        <dbReference type="SMART" id="SM00421"/>
    </source>
</evidence>
<comment type="caution">
    <text evidence="2">The sequence shown here is derived from an EMBL/GenBank/DDBJ whole genome shotgun (WGS) entry which is preliminary data.</text>
</comment>
<organism evidence="2 3">
    <name type="scientific">Streptomyces griseicoloratus</name>
    <dbReference type="NCBI Taxonomy" id="2752516"/>
    <lineage>
        <taxon>Bacteria</taxon>
        <taxon>Bacillati</taxon>
        <taxon>Actinomycetota</taxon>
        <taxon>Actinomycetes</taxon>
        <taxon>Kitasatosporales</taxon>
        <taxon>Streptomycetaceae</taxon>
        <taxon>Streptomyces</taxon>
    </lineage>
</organism>
<gene>
    <name evidence="2" type="ORF">H0H10_02745</name>
</gene>
<reference evidence="2" key="1">
    <citation type="submission" date="2020-09" db="EMBL/GenBank/DDBJ databases">
        <title>Streptomyces grisecoloratus sp. nov., isolated from cotton soil.</title>
        <authorList>
            <person name="Xing L."/>
        </authorList>
    </citation>
    <scope>NUCLEOTIDE SEQUENCE</scope>
    <source>
        <strain evidence="2">TRM S81-3</strain>
    </source>
</reference>
<dbReference type="InterPro" id="IPR000792">
    <property type="entry name" value="Tscrpt_reg_LuxR_C"/>
</dbReference>